<keyword evidence="1" id="KW-0472">Membrane</keyword>
<dbReference type="EMBL" id="CP033577">
    <property type="protein sequence ID" value="AYV21860.1"/>
    <property type="molecule type" value="Genomic_DNA"/>
</dbReference>
<dbReference type="AlphaFoldDB" id="A0A3G4VAW8"/>
<organism evidence="2 3">
    <name type="scientific">Vibrio mediterranei</name>
    <dbReference type="NCBI Taxonomy" id="689"/>
    <lineage>
        <taxon>Bacteria</taxon>
        <taxon>Pseudomonadati</taxon>
        <taxon>Pseudomonadota</taxon>
        <taxon>Gammaproteobacteria</taxon>
        <taxon>Vibrionales</taxon>
        <taxon>Vibrionaceae</taxon>
        <taxon>Vibrio</taxon>
    </lineage>
</organism>
<proteinExistence type="predicted"/>
<feature type="transmembrane region" description="Helical" evidence="1">
    <location>
        <begin position="12"/>
        <end position="30"/>
    </location>
</feature>
<dbReference type="Proteomes" id="UP000279760">
    <property type="component" value="Chromosome 1"/>
</dbReference>
<keyword evidence="1" id="KW-0812">Transmembrane</keyword>
<sequence>MSPRKRSQQGSVYIVAIFVVVVMGMLAMNLNRIQWSSNETLSRELIGTKAWFLANSGVEWALTQLYPLNESSLTEELEIRCNQLQPSSSVAMSYLISQVGINCRSLSVQCETVNGGDLELIPKQLSYFKITSTAICGDGQGFDIQRQQEAWVKGFSE</sequence>
<reference evidence="2 3" key="1">
    <citation type="submission" date="2018-11" db="EMBL/GenBank/DDBJ databases">
        <title>Complete Genome Sequence of Vbrio mediterranei 117-T6: a Potential Pathogen Bacteria Isolated from the Conchocelis of Pyropia.</title>
        <authorList>
            <person name="Liu Q."/>
        </authorList>
    </citation>
    <scope>NUCLEOTIDE SEQUENCE [LARGE SCALE GENOMIC DNA]</scope>
    <source>
        <strain evidence="2 3">117-T6</strain>
    </source>
</reference>
<evidence type="ECO:0000313" key="3">
    <source>
        <dbReference type="Proteomes" id="UP000279760"/>
    </source>
</evidence>
<dbReference type="RefSeq" id="WP_038222235.1">
    <property type="nucleotide sequence ID" value="NZ_CP033577.1"/>
</dbReference>
<evidence type="ECO:0000313" key="2">
    <source>
        <dbReference type="EMBL" id="AYV21860.1"/>
    </source>
</evidence>
<name>A0A3G4VAW8_9VIBR</name>
<evidence type="ECO:0000256" key="1">
    <source>
        <dbReference type="SAM" id="Phobius"/>
    </source>
</evidence>
<accession>A0A3G4VAW8</accession>
<protein>
    <recommendedName>
        <fullName evidence="4">MSHA biogenesis protein MshP</fullName>
    </recommendedName>
</protein>
<evidence type="ECO:0008006" key="4">
    <source>
        <dbReference type="Google" id="ProtNLM"/>
    </source>
</evidence>
<gene>
    <name evidence="2" type="ORF">ECB94_11625</name>
</gene>
<keyword evidence="1" id="KW-1133">Transmembrane helix</keyword>